<accession>A0A183BLJ1</accession>
<dbReference type="PANTHER" id="PTHR12131:SF1">
    <property type="entry name" value="ATP-DEPENDENT RNA HELICASE SUPV3L1, MITOCHONDRIAL-RELATED"/>
    <property type="match status" value="1"/>
</dbReference>
<proteinExistence type="predicted"/>
<evidence type="ECO:0000256" key="4">
    <source>
        <dbReference type="ARBA" id="ARBA00022840"/>
    </source>
</evidence>
<dbReference type="GO" id="GO:0055087">
    <property type="term" value="C:Ski complex"/>
    <property type="evidence" value="ECO:0007669"/>
    <property type="project" value="TreeGrafter"/>
</dbReference>
<dbReference type="InterPro" id="IPR012961">
    <property type="entry name" value="Ski2/MTR4_C"/>
</dbReference>
<evidence type="ECO:0000256" key="1">
    <source>
        <dbReference type="ARBA" id="ARBA00022741"/>
    </source>
</evidence>
<dbReference type="GO" id="GO:0003724">
    <property type="term" value="F:RNA helicase activity"/>
    <property type="evidence" value="ECO:0007669"/>
    <property type="project" value="UniProtKB-EC"/>
</dbReference>
<reference evidence="8" key="1">
    <citation type="submission" date="2013-12" db="EMBL/GenBank/DDBJ databases">
        <authorList>
            <person name="Aslett M."/>
        </authorList>
    </citation>
    <scope>NUCLEOTIDE SEQUENCE [LARGE SCALE GENOMIC DNA]</scope>
    <source>
        <strain evidence="8">Lindley</strain>
    </source>
</reference>
<reference evidence="8" key="2">
    <citation type="submission" date="2014-05" db="EMBL/GenBank/DDBJ databases">
        <title>The genome and life-stage specific transcriptomes of Globodera pallida elucidate key aspects of plant parasitism by a cyst nematode.</title>
        <authorList>
            <person name="Cotton J.A."/>
            <person name="Lilley C.J."/>
            <person name="Jones L.M."/>
            <person name="Kikuchi T."/>
            <person name="Reid A.J."/>
            <person name="Thorpe P."/>
            <person name="Tsai I.J."/>
            <person name="Beasley H."/>
            <person name="Blok V."/>
            <person name="Cock P.J.A."/>
            <person name="Van den Akker S.E."/>
            <person name="Holroyd N."/>
            <person name="Hunt M."/>
            <person name="Mantelin S."/>
            <person name="Naghra H."/>
            <person name="Pain A."/>
            <person name="Palomares-Rius J.E."/>
            <person name="Zarowiecki M."/>
            <person name="Berriman M."/>
            <person name="Jones J.T."/>
            <person name="Urwin P.E."/>
        </authorList>
    </citation>
    <scope>NUCLEOTIDE SEQUENCE [LARGE SCALE GENOMIC DNA]</scope>
    <source>
        <strain evidence="8">Lindley</strain>
    </source>
</reference>
<dbReference type="SMART" id="SM01142">
    <property type="entry name" value="DSHCT"/>
    <property type="match status" value="1"/>
</dbReference>
<evidence type="ECO:0000256" key="3">
    <source>
        <dbReference type="ARBA" id="ARBA00022806"/>
    </source>
</evidence>
<dbReference type="Proteomes" id="UP000050741">
    <property type="component" value="Unassembled WGS sequence"/>
</dbReference>
<dbReference type="GO" id="GO:0005524">
    <property type="term" value="F:ATP binding"/>
    <property type="evidence" value="ECO:0007669"/>
    <property type="project" value="UniProtKB-KW"/>
</dbReference>
<dbReference type="Pfam" id="PF08148">
    <property type="entry name" value="DSHCT"/>
    <property type="match status" value="1"/>
</dbReference>
<evidence type="ECO:0000256" key="5">
    <source>
        <dbReference type="ARBA" id="ARBA00047984"/>
    </source>
</evidence>
<feature type="domain" description="ATP-dependent RNA helicase Ski2/MTR4 C-terminal" evidence="7">
    <location>
        <begin position="431"/>
        <end position="628"/>
    </location>
</feature>
<comment type="catalytic activity">
    <reaction evidence="5">
        <text>ATP + H2O = ADP + phosphate + H(+)</text>
        <dbReference type="Rhea" id="RHEA:13065"/>
        <dbReference type="ChEBI" id="CHEBI:15377"/>
        <dbReference type="ChEBI" id="CHEBI:15378"/>
        <dbReference type="ChEBI" id="CHEBI:30616"/>
        <dbReference type="ChEBI" id="CHEBI:43474"/>
        <dbReference type="ChEBI" id="CHEBI:456216"/>
        <dbReference type="EC" id="3.6.4.13"/>
    </reaction>
</comment>
<dbReference type="GO" id="GO:0016787">
    <property type="term" value="F:hydrolase activity"/>
    <property type="evidence" value="ECO:0007669"/>
    <property type="project" value="UniProtKB-KW"/>
</dbReference>
<dbReference type="PANTHER" id="PTHR12131">
    <property type="entry name" value="ATP-DEPENDENT RNA AND DNA HELICASE"/>
    <property type="match status" value="1"/>
</dbReference>
<evidence type="ECO:0000259" key="7">
    <source>
        <dbReference type="SMART" id="SM01142"/>
    </source>
</evidence>
<dbReference type="WBParaSite" id="GPLIN_000147600">
    <property type="protein sequence ID" value="GPLIN_000147600"/>
    <property type="gene ID" value="GPLIN_000147600"/>
</dbReference>
<sequence>MFFPMAGRAGRRGLDSTGTVIILAKGPEPPDIASLKSMLNGKPIRLESRFRLTYGMLLNLLRVEQLRIEDMLQRSYVECASLRMVVTRKEKLKEIDEKIAALPVLECAQCCPAAEANNSSSPVAGSDSAGAVDALSSVRLYFDTLLGYFDALANTWPLVVQRGREDKLFTPGRVVIIHYAPMAIVGRLAVVLKARFTDSGGQFLLTLFVPNSSDKFSEVGQRNKAFDALSEQDKKWNRIGLLLSHAILNGPEGIVPVRSFSREAPFTVLEDVGLDCLTMVCRRSIPKLDVEAVMEEHRRISGPYRTQSPDRAVRRLLVELETISDRFQQQQRDLSELVYVLGQDIDRRDAELIDRLREVRELRAQLVMDPVTLFPCLKCHQIGQHLRLLAQRCQLEEQKQRLAFETSSNSLQFSKEYTDRLKVLQAMQYIDRHNMVGLKGKVACEISNQELLITELILENKFYQRSPAEIAAMLSSMTCQFETKNQSRFQREDGTAADPQQNEQQPKTERVTKALLKELENDVLLAVSRIDAVQKACGVVNSPITDELKFGLMEVVHQWAMGMEFAEIMRLSEAQEGIIVRCIQRLDEVCKDVRKAARIVGEPALFEKMGETSAAIRRDIVFAASLYTTEE</sequence>
<dbReference type="Gene3D" id="3.40.50.300">
    <property type="entry name" value="P-loop containing nucleotide triphosphate hydrolases"/>
    <property type="match status" value="1"/>
</dbReference>
<evidence type="ECO:0000256" key="2">
    <source>
        <dbReference type="ARBA" id="ARBA00022801"/>
    </source>
</evidence>
<dbReference type="InterPro" id="IPR027417">
    <property type="entry name" value="P-loop_NTPase"/>
</dbReference>
<dbReference type="Gene3D" id="1.10.3380.30">
    <property type="match status" value="2"/>
</dbReference>
<name>A0A183BLJ1_GLOPA</name>
<reference evidence="9" key="3">
    <citation type="submission" date="2016-06" db="UniProtKB">
        <authorList>
            <consortium name="WormBaseParasite"/>
        </authorList>
    </citation>
    <scope>IDENTIFICATION</scope>
</reference>
<protein>
    <submittedName>
        <fullName evidence="9">DSHCT domain-containing protein</fullName>
    </submittedName>
</protein>
<keyword evidence="3" id="KW-0347">Helicase</keyword>
<evidence type="ECO:0000256" key="6">
    <source>
        <dbReference type="SAM" id="MobiDB-lite"/>
    </source>
</evidence>
<evidence type="ECO:0000313" key="8">
    <source>
        <dbReference type="Proteomes" id="UP000050741"/>
    </source>
</evidence>
<dbReference type="InterPro" id="IPR050699">
    <property type="entry name" value="RNA-DNA_Helicase"/>
</dbReference>
<dbReference type="AlphaFoldDB" id="A0A183BLJ1"/>
<keyword evidence="1" id="KW-0547">Nucleotide-binding</keyword>
<organism evidence="8 9">
    <name type="scientific">Globodera pallida</name>
    <name type="common">Potato cyst nematode worm</name>
    <name type="synonym">Heterodera pallida</name>
    <dbReference type="NCBI Taxonomy" id="36090"/>
    <lineage>
        <taxon>Eukaryota</taxon>
        <taxon>Metazoa</taxon>
        <taxon>Ecdysozoa</taxon>
        <taxon>Nematoda</taxon>
        <taxon>Chromadorea</taxon>
        <taxon>Rhabditida</taxon>
        <taxon>Tylenchina</taxon>
        <taxon>Tylenchomorpha</taxon>
        <taxon>Tylenchoidea</taxon>
        <taxon>Heteroderidae</taxon>
        <taxon>Heteroderinae</taxon>
        <taxon>Globodera</taxon>
    </lineage>
</organism>
<keyword evidence="2" id="KW-0378">Hydrolase</keyword>
<dbReference type="GO" id="GO:0070478">
    <property type="term" value="P:nuclear-transcribed mRNA catabolic process, 3'-5' exonucleolytic nonsense-mediated decay"/>
    <property type="evidence" value="ECO:0007669"/>
    <property type="project" value="TreeGrafter"/>
</dbReference>
<evidence type="ECO:0000313" key="9">
    <source>
        <dbReference type="WBParaSite" id="GPLIN_000147600"/>
    </source>
</evidence>
<keyword evidence="8" id="KW-1185">Reference proteome</keyword>
<feature type="region of interest" description="Disordered" evidence="6">
    <location>
        <begin position="488"/>
        <end position="507"/>
    </location>
</feature>
<keyword evidence="4" id="KW-0067">ATP-binding</keyword>